<name>A0A2T6WWJ2_SALET</name>
<proteinExistence type="predicted"/>
<gene>
    <name evidence="3" type="ORF">DAX98_009900</name>
    <name evidence="4" type="ORF">DAY14_009610</name>
    <name evidence="1" type="ORF">F2V23_01160</name>
    <name evidence="2" type="ORF">F3E26_01400</name>
</gene>
<dbReference type="EMBL" id="CP077691">
    <property type="protein sequence ID" value="QXR42185.1"/>
    <property type="molecule type" value="Genomic_DNA"/>
</dbReference>
<evidence type="ECO:0000313" key="1">
    <source>
        <dbReference type="EMBL" id="ECV6113016.1"/>
    </source>
</evidence>
<dbReference type="RefSeq" id="WP_021294090.1">
    <property type="nucleotide sequence ID" value="NZ_CP077691.1"/>
</dbReference>
<reference evidence="3" key="3">
    <citation type="submission" date="2021-05" db="EMBL/GenBank/DDBJ databases">
        <title>Whole genome sequencing of cultured pathogen.</title>
        <authorList>
            <person name="Hoffmann M."/>
            <person name="Balkey M."/>
            <person name="Luo Y."/>
        </authorList>
    </citation>
    <scope>NUCLEOTIDE SEQUENCE</scope>
    <source>
        <strain evidence="4">CFSAN058605</strain>
        <strain evidence="3">CFSAN058620</strain>
    </source>
</reference>
<dbReference type="EMBL" id="AAKTSM010000001">
    <property type="protein sequence ID" value="ECV6294301.1"/>
    <property type="molecule type" value="Genomic_DNA"/>
</dbReference>
<protein>
    <submittedName>
        <fullName evidence="2">Uncharacterized protein</fullName>
    </submittedName>
</protein>
<dbReference type="EMBL" id="AAKTRA010000001">
    <property type="protein sequence ID" value="ECV6113016.1"/>
    <property type="molecule type" value="Genomic_DNA"/>
</dbReference>
<evidence type="ECO:0000313" key="4">
    <source>
        <dbReference type="EMBL" id="QXR51553.1"/>
    </source>
</evidence>
<accession>A0A2T6WWJ2</accession>
<sequence>MTMEILTAILVFITGIYAYLTYQMSKISERSVQIMNEQTEAMSRPYIVIQPIVRPHSPCLYLKIYNSGKTPALNVRLELDKDFYQFDEPNRNLKNTSAFTSTFDSFAPSQELFFALGQGWIIFGESKNSLPQKFTITATYSYMDKEIVEKNNIDLSPFMQSEGERNPIVEELERIRKTQEKLIKESNK</sequence>
<evidence type="ECO:0000313" key="2">
    <source>
        <dbReference type="EMBL" id="ECV6294301.1"/>
    </source>
</evidence>
<reference evidence="2" key="2">
    <citation type="submission" date="2019-09" db="EMBL/GenBank/DDBJ databases">
        <authorList>
            <person name="Ashton P.M."/>
            <person name="Dallman T."/>
            <person name="Nair S."/>
            <person name="De Pinna E."/>
            <person name="Peters T."/>
            <person name="Grant K."/>
        </authorList>
    </citation>
    <scope>NUCLEOTIDE SEQUENCE</scope>
    <source>
        <strain evidence="1">801510</strain>
        <strain evidence="2">804072</strain>
    </source>
</reference>
<reference evidence="3" key="1">
    <citation type="submission" date="2018-04" db="EMBL/GenBank/DDBJ databases">
        <authorList>
            <person name="Bell R."/>
        </authorList>
    </citation>
    <scope>NUCLEOTIDE SEQUENCE</scope>
    <source>
        <strain evidence="4">CFSAN058605</strain>
        <strain evidence="3">CFSAN058620</strain>
    </source>
</reference>
<organism evidence="2">
    <name type="scientific">Salmonella enterica I</name>
    <dbReference type="NCBI Taxonomy" id="59201"/>
    <lineage>
        <taxon>Bacteria</taxon>
        <taxon>Pseudomonadati</taxon>
        <taxon>Pseudomonadota</taxon>
        <taxon>Gammaproteobacteria</taxon>
        <taxon>Enterobacterales</taxon>
        <taxon>Enterobacteriaceae</taxon>
        <taxon>Salmonella</taxon>
    </lineage>
</organism>
<dbReference type="EMBL" id="CP077693">
    <property type="protein sequence ID" value="QXR51553.1"/>
    <property type="molecule type" value="Genomic_DNA"/>
</dbReference>
<dbReference type="AlphaFoldDB" id="A0A2T6WWJ2"/>
<evidence type="ECO:0000313" key="3">
    <source>
        <dbReference type="EMBL" id="QXR42185.1"/>
    </source>
</evidence>